<reference evidence="1" key="2">
    <citation type="submission" date="2020-11" db="EMBL/GenBank/DDBJ databases">
        <authorList>
            <person name="McCartney M.A."/>
            <person name="Auch B."/>
            <person name="Kono T."/>
            <person name="Mallez S."/>
            <person name="Becker A."/>
            <person name="Gohl D.M."/>
            <person name="Silverstein K.A.T."/>
            <person name="Koren S."/>
            <person name="Bechman K.B."/>
            <person name="Herman A."/>
            <person name="Abrahante J.E."/>
            <person name="Garbe J."/>
        </authorList>
    </citation>
    <scope>NUCLEOTIDE SEQUENCE</scope>
    <source>
        <strain evidence="1">Duluth1</strain>
        <tissue evidence="1">Whole animal</tissue>
    </source>
</reference>
<dbReference type="Proteomes" id="UP000828390">
    <property type="component" value="Unassembled WGS sequence"/>
</dbReference>
<gene>
    <name evidence="1" type="ORF">DPMN_168275</name>
</gene>
<evidence type="ECO:0000313" key="2">
    <source>
        <dbReference type="Proteomes" id="UP000828390"/>
    </source>
</evidence>
<dbReference type="AlphaFoldDB" id="A0A9D4F5A6"/>
<evidence type="ECO:0000313" key="1">
    <source>
        <dbReference type="EMBL" id="KAH3790080.1"/>
    </source>
</evidence>
<keyword evidence="2" id="KW-1185">Reference proteome</keyword>
<sequence length="135" mass="15894">MIYLKCTEQEQYVGKEKDEAMANILQQMSQRGMELRMCKFIEFVKCVIQKSVRYHLPPMEMKRSTVRKKDSKLIIQVQRSPARCGKSKAKYYVEWQRSKSKSDVACTRVSRLKAEKLHHLNSCLEGTKFAYTPYC</sequence>
<comment type="caution">
    <text evidence="1">The sequence shown here is derived from an EMBL/GenBank/DDBJ whole genome shotgun (WGS) entry which is preliminary data.</text>
</comment>
<protein>
    <submittedName>
        <fullName evidence="1">Uncharacterized protein</fullName>
    </submittedName>
</protein>
<dbReference type="EMBL" id="JAIWYP010000008">
    <property type="protein sequence ID" value="KAH3790080.1"/>
    <property type="molecule type" value="Genomic_DNA"/>
</dbReference>
<accession>A0A9D4F5A6</accession>
<organism evidence="1 2">
    <name type="scientific">Dreissena polymorpha</name>
    <name type="common">Zebra mussel</name>
    <name type="synonym">Mytilus polymorpha</name>
    <dbReference type="NCBI Taxonomy" id="45954"/>
    <lineage>
        <taxon>Eukaryota</taxon>
        <taxon>Metazoa</taxon>
        <taxon>Spiralia</taxon>
        <taxon>Lophotrochozoa</taxon>
        <taxon>Mollusca</taxon>
        <taxon>Bivalvia</taxon>
        <taxon>Autobranchia</taxon>
        <taxon>Heteroconchia</taxon>
        <taxon>Euheterodonta</taxon>
        <taxon>Imparidentia</taxon>
        <taxon>Neoheterodontei</taxon>
        <taxon>Myida</taxon>
        <taxon>Dreissenoidea</taxon>
        <taxon>Dreissenidae</taxon>
        <taxon>Dreissena</taxon>
    </lineage>
</organism>
<name>A0A9D4F5A6_DREPO</name>
<reference evidence="1" key="1">
    <citation type="journal article" date="2019" name="bioRxiv">
        <title>The Genome of the Zebra Mussel, Dreissena polymorpha: A Resource for Invasive Species Research.</title>
        <authorList>
            <person name="McCartney M.A."/>
            <person name="Auch B."/>
            <person name="Kono T."/>
            <person name="Mallez S."/>
            <person name="Zhang Y."/>
            <person name="Obille A."/>
            <person name="Becker A."/>
            <person name="Abrahante J.E."/>
            <person name="Garbe J."/>
            <person name="Badalamenti J.P."/>
            <person name="Herman A."/>
            <person name="Mangelson H."/>
            <person name="Liachko I."/>
            <person name="Sullivan S."/>
            <person name="Sone E.D."/>
            <person name="Koren S."/>
            <person name="Silverstein K.A.T."/>
            <person name="Beckman K.B."/>
            <person name="Gohl D.M."/>
        </authorList>
    </citation>
    <scope>NUCLEOTIDE SEQUENCE</scope>
    <source>
        <strain evidence="1">Duluth1</strain>
        <tissue evidence="1">Whole animal</tissue>
    </source>
</reference>
<proteinExistence type="predicted"/>